<feature type="transmembrane region" description="Helical" evidence="2">
    <location>
        <begin position="135"/>
        <end position="163"/>
    </location>
</feature>
<evidence type="ECO:0000313" key="3">
    <source>
        <dbReference type="EMBL" id="GLI29835.1"/>
    </source>
</evidence>
<evidence type="ECO:0000313" key="4">
    <source>
        <dbReference type="Proteomes" id="UP001144451"/>
    </source>
</evidence>
<feature type="compositionally biased region" description="Pro residues" evidence="1">
    <location>
        <begin position="60"/>
        <end position="80"/>
    </location>
</feature>
<sequence>MTDPSTSGDGHQAYEPGAPPPGPGASGAQGPGPGWPGPVGPEAQGHRAYGPGAGGWSPGGPAPVPPPGSESWPPRGPVPPALSEPPVRTAYALIAVMAVMVLSGLVRLLLELLMAGRPLETWTGLLADPGGRATFGAVVALLALGSLALWVAALVLSIIVIVHARRGSRLWIGGVLAIAPVLLGLLFGIDVSGDLDRFPDGVVLVARILEILGDLVVAGLRAASIVLLALGLREVRAAQRGSDPVGGR</sequence>
<keyword evidence="4" id="KW-1185">Reference proteome</keyword>
<reference evidence="3" key="1">
    <citation type="submission" date="2022-12" db="EMBL/GenBank/DDBJ databases">
        <title>Reference genome sequencing for broad-spectrum identification of bacterial and archaeal isolates by mass spectrometry.</title>
        <authorList>
            <person name="Sekiguchi Y."/>
            <person name="Tourlousse D.M."/>
        </authorList>
    </citation>
    <scope>NUCLEOTIDE SEQUENCE</scope>
    <source>
        <strain evidence="3">5-2</strain>
    </source>
</reference>
<keyword evidence="2" id="KW-1133">Transmembrane helix</keyword>
<gene>
    <name evidence="3" type="ORF">BCONGLO52_06760</name>
</gene>
<name>A0ABQ5RDC0_9MICO</name>
<feature type="transmembrane region" description="Helical" evidence="2">
    <location>
        <begin position="170"/>
        <end position="191"/>
    </location>
</feature>
<dbReference type="EMBL" id="BSDQ01000001">
    <property type="protein sequence ID" value="GLI29835.1"/>
    <property type="molecule type" value="Genomic_DNA"/>
</dbReference>
<feature type="transmembrane region" description="Helical" evidence="2">
    <location>
        <begin position="211"/>
        <end position="232"/>
    </location>
</feature>
<protein>
    <recommendedName>
        <fullName evidence="5">Integral membrane protein</fullName>
    </recommendedName>
</protein>
<keyword evidence="2" id="KW-0812">Transmembrane</keyword>
<keyword evidence="2" id="KW-0472">Membrane</keyword>
<comment type="caution">
    <text evidence="3">The sequence shown here is derived from an EMBL/GenBank/DDBJ whole genome shotgun (WGS) entry which is preliminary data.</text>
</comment>
<dbReference type="Proteomes" id="UP001144451">
    <property type="component" value="Unassembled WGS sequence"/>
</dbReference>
<feature type="region of interest" description="Disordered" evidence="1">
    <location>
        <begin position="1"/>
        <end position="80"/>
    </location>
</feature>
<evidence type="ECO:0000256" key="1">
    <source>
        <dbReference type="SAM" id="MobiDB-lite"/>
    </source>
</evidence>
<proteinExistence type="predicted"/>
<feature type="transmembrane region" description="Helical" evidence="2">
    <location>
        <begin position="90"/>
        <end position="115"/>
    </location>
</feature>
<organism evidence="3 4">
    <name type="scientific">Brachybacterium conglomeratum</name>
    <dbReference type="NCBI Taxonomy" id="47846"/>
    <lineage>
        <taxon>Bacteria</taxon>
        <taxon>Bacillati</taxon>
        <taxon>Actinomycetota</taxon>
        <taxon>Actinomycetes</taxon>
        <taxon>Micrococcales</taxon>
        <taxon>Dermabacteraceae</taxon>
        <taxon>Brachybacterium</taxon>
    </lineage>
</organism>
<accession>A0ABQ5RDC0</accession>
<evidence type="ECO:0000256" key="2">
    <source>
        <dbReference type="SAM" id="Phobius"/>
    </source>
</evidence>
<evidence type="ECO:0008006" key="5">
    <source>
        <dbReference type="Google" id="ProtNLM"/>
    </source>
</evidence>